<comment type="caution">
    <text evidence="1">The sequence shown here is derived from an EMBL/GenBank/DDBJ whole genome shotgun (WGS) entry which is preliminary data.</text>
</comment>
<proteinExistence type="predicted"/>
<organism evidence="1 2">
    <name type="scientific">Trichomalopsis sarcophagae</name>
    <dbReference type="NCBI Taxonomy" id="543379"/>
    <lineage>
        <taxon>Eukaryota</taxon>
        <taxon>Metazoa</taxon>
        <taxon>Ecdysozoa</taxon>
        <taxon>Arthropoda</taxon>
        <taxon>Hexapoda</taxon>
        <taxon>Insecta</taxon>
        <taxon>Pterygota</taxon>
        <taxon>Neoptera</taxon>
        <taxon>Endopterygota</taxon>
        <taxon>Hymenoptera</taxon>
        <taxon>Apocrita</taxon>
        <taxon>Proctotrupomorpha</taxon>
        <taxon>Chalcidoidea</taxon>
        <taxon>Pteromalidae</taxon>
        <taxon>Pteromalinae</taxon>
        <taxon>Trichomalopsis</taxon>
    </lineage>
</organism>
<reference evidence="1 2" key="1">
    <citation type="journal article" date="2017" name="Curr. Biol.">
        <title>The Evolution of Venom by Co-option of Single-Copy Genes.</title>
        <authorList>
            <person name="Martinson E.O."/>
            <person name="Mrinalini"/>
            <person name="Kelkar Y.D."/>
            <person name="Chang C.H."/>
            <person name="Werren J.H."/>
        </authorList>
    </citation>
    <scope>NUCLEOTIDE SEQUENCE [LARGE SCALE GENOMIC DNA]</scope>
    <source>
        <strain evidence="1 2">Alberta</strain>
        <tissue evidence="1">Whole body</tissue>
    </source>
</reference>
<protein>
    <submittedName>
        <fullName evidence="1">Uncharacterized protein</fullName>
    </submittedName>
</protein>
<dbReference type="EMBL" id="NNAY01006190">
    <property type="protein sequence ID" value="OXU16447.1"/>
    <property type="molecule type" value="Genomic_DNA"/>
</dbReference>
<keyword evidence="2" id="KW-1185">Reference proteome</keyword>
<evidence type="ECO:0000313" key="2">
    <source>
        <dbReference type="Proteomes" id="UP000215335"/>
    </source>
</evidence>
<dbReference type="Proteomes" id="UP000215335">
    <property type="component" value="Unassembled WGS sequence"/>
</dbReference>
<accession>A0A232EDL9</accession>
<gene>
    <name evidence="1" type="ORF">TSAR_014870</name>
</gene>
<name>A0A232EDL9_9HYME</name>
<dbReference type="AlphaFoldDB" id="A0A232EDL9"/>
<evidence type="ECO:0000313" key="1">
    <source>
        <dbReference type="EMBL" id="OXU16447.1"/>
    </source>
</evidence>
<sequence>MLRENVITRPQHINLVRYRRSSAPSFSTWYHYSQLNIVLRNSAHMHFQQRNHLQILNFCFALLCPLLI</sequence>